<evidence type="ECO:0000256" key="1">
    <source>
        <dbReference type="ARBA" id="ARBA00022553"/>
    </source>
</evidence>
<accession>A0A094W882</accession>
<evidence type="ECO:0000313" key="5">
    <source>
        <dbReference type="EMBL" id="KGA93718.1"/>
    </source>
</evidence>
<reference evidence="5 6" key="1">
    <citation type="submission" date="2014-06" db="EMBL/GenBank/DDBJ databases">
        <title>Draft genome sequence of iron oxidizing acidophile Leptospirillum ferriphilum DSM14647.</title>
        <authorList>
            <person name="Cardenas J.P."/>
            <person name="Lazcano M."/>
            <person name="Ossandon F.J."/>
            <person name="Corbett M."/>
            <person name="Holmes D.S."/>
            <person name="Watkin E."/>
        </authorList>
    </citation>
    <scope>NUCLEOTIDE SEQUENCE [LARGE SCALE GENOMIC DNA]</scope>
    <source>
        <strain evidence="5 6">DSM 14647</strain>
    </source>
</reference>
<sequence>MPDKIFWNQRYLDKNTGWDLGQPAPPFVRLIEKGEFGPPGRVLIPGAGRSYEGIFLASRGYDVTCVDFAPQAVREAKEAARQAGVKLTVVEEDFFRLDPRNIGVFDYLVEHTCFCAIDPPMRQAYVDQAHALLAPGGLLIGLFYAHGREGGPPWTTTEEEVRGLFGKKFDLLSLGLTDWSVDSRKGEELLGRLRRKNDLRE</sequence>
<dbReference type="Gene3D" id="3.40.50.150">
    <property type="entry name" value="Vaccinia Virus protein VP39"/>
    <property type="match status" value="1"/>
</dbReference>
<dbReference type="CDD" id="cd02440">
    <property type="entry name" value="AdoMet_MTases"/>
    <property type="match status" value="1"/>
</dbReference>
<dbReference type="Pfam" id="PF05724">
    <property type="entry name" value="TPMT"/>
    <property type="match status" value="1"/>
</dbReference>
<dbReference type="RefSeq" id="WP_036082324.1">
    <property type="nucleotide sequence ID" value="NZ_JBPKCJ010000005.1"/>
</dbReference>
<evidence type="ECO:0000256" key="3">
    <source>
        <dbReference type="ARBA" id="ARBA00022679"/>
    </source>
</evidence>
<keyword evidence="1" id="KW-0597">Phosphoprotein</keyword>
<dbReference type="GO" id="GO:0008757">
    <property type="term" value="F:S-adenosylmethionine-dependent methyltransferase activity"/>
    <property type="evidence" value="ECO:0007669"/>
    <property type="project" value="InterPro"/>
</dbReference>
<dbReference type="SUPFAM" id="SSF53335">
    <property type="entry name" value="S-adenosyl-L-methionine-dependent methyltransferases"/>
    <property type="match status" value="1"/>
</dbReference>
<protein>
    <recommendedName>
        <fullName evidence="7">SAM-dependent methyltransferase</fullName>
    </recommendedName>
</protein>
<organism evidence="5 6">
    <name type="scientific">Leptospirillum ferriphilum</name>
    <dbReference type="NCBI Taxonomy" id="178606"/>
    <lineage>
        <taxon>Bacteria</taxon>
        <taxon>Pseudomonadati</taxon>
        <taxon>Nitrospirota</taxon>
        <taxon>Nitrospiria</taxon>
        <taxon>Nitrospirales</taxon>
        <taxon>Nitrospiraceae</taxon>
        <taxon>Leptospirillum</taxon>
    </lineage>
</organism>
<dbReference type="Proteomes" id="UP000029452">
    <property type="component" value="Unassembled WGS sequence"/>
</dbReference>
<dbReference type="InterPro" id="IPR029063">
    <property type="entry name" value="SAM-dependent_MTases_sf"/>
</dbReference>
<keyword evidence="3" id="KW-0808">Transferase</keyword>
<dbReference type="PATRIC" id="fig|178606.4.peg.1430"/>
<dbReference type="GO" id="GO:0032259">
    <property type="term" value="P:methylation"/>
    <property type="evidence" value="ECO:0007669"/>
    <property type="project" value="UniProtKB-KW"/>
</dbReference>
<dbReference type="PROSITE" id="PS51585">
    <property type="entry name" value="SAM_MT_TPMT"/>
    <property type="match status" value="1"/>
</dbReference>
<dbReference type="EMBL" id="JPGK01000005">
    <property type="protein sequence ID" value="KGA93718.1"/>
    <property type="molecule type" value="Genomic_DNA"/>
</dbReference>
<keyword evidence="2" id="KW-0489">Methyltransferase</keyword>
<dbReference type="PANTHER" id="PTHR32183:SF6">
    <property type="entry name" value="CYSTEINE SULFINATE DESULFINASE_CYSTEINE DESULFURASE AND RELATED ENZYMES"/>
    <property type="match status" value="1"/>
</dbReference>
<gene>
    <name evidence="5" type="ORF">LptCag_1428</name>
</gene>
<dbReference type="InterPro" id="IPR008854">
    <property type="entry name" value="TPMT"/>
</dbReference>
<keyword evidence="4" id="KW-0949">S-adenosyl-L-methionine</keyword>
<name>A0A094W882_9BACT</name>
<dbReference type="AlphaFoldDB" id="A0A094W882"/>
<evidence type="ECO:0000313" key="6">
    <source>
        <dbReference type="Proteomes" id="UP000029452"/>
    </source>
</evidence>
<evidence type="ECO:0000256" key="4">
    <source>
        <dbReference type="ARBA" id="ARBA00022691"/>
    </source>
</evidence>
<dbReference type="PANTHER" id="PTHR32183">
    <property type="match status" value="1"/>
</dbReference>
<dbReference type="OrthoDB" id="9778208at2"/>
<proteinExistence type="predicted"/>
<evidence type="ECO:0000256" key="2">
    <source>
        <dbReference type="ARBA" id="ARBA00022603"/>
    </source>
</evidence>
<comment type="caution">
    <text evidence="5">The sequence shown here is derived from an EMBL/GenBank/DDBJ whole genome shotgun (WGS) entry which is preliminary data.</text>
</comment>
<evidence type="ECO:0008006" key="7">
    <source>
        <dbReference type="Google" id="ProtNLM"/>
    </source>
</evidence>